<protein>
    <submittedName>
        <fullName evidence="1">Uncharacterized protein</fullName>
    </submittedName>
</protein>
<accession>A0A8H3H900</accession>
<dbReference type="EMBL" id="CAJMXA010003369">
    <property type="protein sequence ID" value="CAE6494282.1"/>
    <property type="molecule type" value="Genomic_DNA"/>
</dbReference>
<dbReference type="AlphaFoldDB" id="A0A8H3H900"/>
<dbReference type="Proteomes" id="UP000663853">
    <property type="component" value="Unassembled WGS sequence"/>
</dbReference>
<proteinExistence type="predicted"/>
<comment type="caution">
    <text evidence="1">The sequence shown here is derived from an EMBL/GenBank/DDBJ whole genome shotgun (WGS) entry which is preliminary data.</text>
</comment>
<gene>
    <name evidence="1" type="ORF">RDB_LOCUS104782</name>
</gene>
<reference evidence="1" key="1">
    <citation type="submission" date="2021-01" db="EMBL/GenBank/DDBJ databases">
        <authorList>
            <person name="Kaushik A."/>
        </authorList>
    </citation>
    <scope>NUCLEOTIDE SEQUENCE</scope>
    <source>
        <strain evidence="1">AG6-10EEA</strain>
    </source>
</reference>
<name>A0A8H3H900_9AGAM</name>
<organism evidence="1 2">
    <name type="scientific">Rhizoctonia solani</name>
    <dbReference type="NCBI Taxonomy" id="456999"/>
    <lineage>
        <taxon>Eukaryota</taxon>
        <taxon>Fungi</taxon>
        <taxon>Dikarya</taxon>
        <taxon>Basidiomycota</taxon>
        <taxon>Agaricomycotina</taxon>
        <taxon>Agaricomycetes</taxon>
        <taxon>Cantharellales</taxon>
        <taxon>Ceratobasidiaceae</taxon>
        <taxon>Rhizoctonia</taxon>
    </lineage>
</organism>
<evidence type="ECO:0000313" key="2">
    <source>
        <dbReference type="Proteomes" id="UP000663853"/>
    </source>
</evidence>
<evidence type="ECO:0000313" key="1">
    <source>
        <dbReference type="EMBL" id="CAE6494282.1"/>
    </source>
</evidence>
<sequence>MTRLTSALVIANHPSGVVLEGCLPPTRIYSYLNPTRAHSLAQHLQHSTLHRRTMLFRNLFAFSASFSLAISQVQGAVLPRAEVSTCPASKVLDAMLPIMKQLDCEINRTKDNIAAHMASSPDTNAQVDDAIVIIAGKMLDASSNVRKLNWTAVETYARSADGSRLLSPEEIGPASGPYFSNIVSLMTVIRDYVHSKHQAHSHKRLVSLMQRIEYVYGYSATLMAGSEDYVSFASAVNFTGELHIQGGASVLNVQLNNIKLGLYNGEWEMQSSEAAGKITALNSTLSNP</sequence>